<accession>U6KQM8</accession>
<evidence type="ECO:0000313" key="6">
    <source>
        <dbReference type="EMBL" id="CDJ37743.1"/>
    </source>
</evidence>
<dbReference type="RefSeq" id="XP_013228581.1">
    <property type="nucleotide sequence ID" value="XM_013373127.1"/>
</dbReference>
<sequence length="100" mass="11278">MAPKKAAKAAKPTKRTRAKKDPDAPKRGTPAYIFFMKDKREEICKKNPNVKSATQIAALVGEEWKKLSPSQKAPYEKKAEADKQRYQKEVAAYKKNKAGQ</sequence>
<dbReference type="PANTHER" id="PTHR46040:SF3">
    <property type="entry name" value="HIGH MOBILITY GROUP PROTEIN 2"/>
    <property type="match status" value="1"/>
</dbReference>
<dbReference type="SMART" id="SM00398">
    <property type="entry name" value="HMG"/>
    <property type="match status" value="1"/>
</dbReference>
<dbReference type="GeneID" id="25254521"/>
<feature type="region of interest" description="Disordered" evidence="4">
    <location>
        <begin position="1"/>
        <end position="29"/>
    </location>
</feature>
<keyword evidence="1 3" id="KW-0238">DNA-binding</keyword>
<dbReference type="InterPro" id="IPR009071">
    <property type="entry name" value="HMG_box_dom"/>
</dbReference>
<evidence type="ECO:0000256" key="2">
    <source>
        <dbReference type="ARBA" id="ARBA00023242"/>
    </source>
</evidence>
<dbReference type="InterPro" id="IPR036910">
    <property type="entry name" value="HMG_box_dom_sf"/>
</dbReference>
<feature type="DNA-binding region" description="HMG box" evidence="3">
    <location>
        <begin position="25"/>
        <end position="94"/>
    </location>
</feature>
<proteinExistence type="predicted"/>
<reference evidence="6" key="2">
    <citation type="submission" date="2013-10" db="EMBL/GenBank/DDBJ databases">
        <authorList>
            <person name="Aslett M."/>
        </authorList>
    </citation>
    <scope>NUCLEOTIDE SEQUENCE [LARGE SCALE GENOMIC DNA]</scope>
    <source>
        <strain evidence="6">Houghton</strain>
    </source>
</reference>
<protein>
    <submittedName>
        <fullName evidence="6">HMG-like nucleosome/chromatin assembly factor D, related</fullName>
    </submittedName>
</protein>
<name>U6KQM8_EIMTE</name>
<keyword evidence="2 3" id="KW-0539">Nucleus</keyword>
<dbReference type="SUPFAM" id="SSF47095">
    <property type="entry name" value="HMG-box"/>
    <property type="match status" value="1"/>
</dbReference>
<reference evidence="6" key="1">
    <citation type="submission" date="2013-10" db="EMBL/GenBank/DDBJ databases">
        <title>Genomic analysis of the causative agents of coccidiosis in chickens.</title>
        <authorList>
            <person name="Reid A.J."/>
            <person name="Blake D."/>
            <person name="Billington K."/>
            <person name="Browne H."/>
            <person name="Dunn M."/>
            <person name="Hung S."/>
            <person name="Kawahara F."/>
            <person name="Miranda-Saavedra D."/>
            <person name="Mourier T."/>
            <person name="Nagra H."/>
            <person name="Otto T.D."/>
            <person name="Rawlings N."/>
            <person name="Sanchez A."/>
            <person name="Sanders M."/>
            <person name="Subramaniam C."/>
            <person name="Tay Y."/>
            <person name="Dear P."/>
            <person name="Doerig C."/>
            <person name="Gruber A."/>
            <person name="Parkinson J."/>
            <person name="Shirley M."/>
            <person name="Wan K.L."/>
            <person name="Berriman M."/>
            <person name="Tomley F."/>
            <person name="Pain A."/>
        </authorList>
    </citation>
    <scope>NUCLEOTIDE SEQUENCE [LARGE SCALE GENOMIC DNA]</scope>
    <source>
        <strain evidence="6">Houghton</strain>
    </source>
</reference>
<gene>
    <name evidence="6" type="ORF">ETH_00027140</name>
</gene>
<dbReference type="Proteomes" id="UP000030747">
    <property type="component" value="Unassembled WGS sequence"/>
</dbReference>
<dbReference type="Gene3D" id="1.10.30.10">
    <property type="entry name" value="High mobility group box domain"/>
    <property type="match status" value="1"/>
</dbReference>
<dbReference type="PROSITE" id="PS50118">
    <property type="entry name" value="HMG_BOX_2"/>
    <property type="match status" value="1"/>
</dbReference>
<dbReference type="Pfam" id="PF00505">
    <property type="entry name" value="HMG_box"/>
    <property type="match status" value="1"/>
</dbReference>
<evidence type="ECO:0000313" key="7">
    <source>
        <dbReference type="Proteomes" id="UP000030747"/>
    </source>
</evidence>
<feature type="domain" description="HMG box" evidence="5">
    <location>
        <begin position="25"/>
        <end position="94"/>
    </location>
</feature>
<evidence type="ECO:0000256" key="4">
    <source>
        <dbReference type="SAM" id="MobiDB-lite"/>
    </source>
</evidence>
<evidence type="ECO:0000256" key="1">
    <source>
        <dbReference type="ARBA" id="ARBA00023125"/>
    </source>
</evidence>
<evidence type="ECO:0000256" key="3">
    <source>
        <dbReference type="PROSITE-ProRule" id="PRU00267"/>
    </source>
</evidence>
<dbReference type="OrthoDB" id="1919336at2759"/>
<evidence type="ECO:0000259" key="5">
    <source>
        <dbReference type="PROSITE" id="PS50118"/>
    </source>
</evidence>
<dbReference type="GO" id="GO:0005634">
    <property type="term" value="C:nucleus"/>
    <property type="evidence" value="ECO:0007669"/>
    <property type="project" value="UniProtKB-UniRule"/>
</dbReference>
<dbReference type="InterPro" id="IPR051965">
    <property type="entry name" value="ChromReg_NeuronalGeneExpr"/>
</dbReference>
<organism evidence="6 7">
    <name type="scientific">Eimeria tenella</name>
    <name type="common">Coccidian parasite</name>
    <dbReference type="NCBI Taxonomy" id="5802"/>
    <lineage>
        <taxon>Eukaryota</taxon>
        <taxon>Sar</taxon>
        <taxon>Alveolata</taxon>
        <taxon>Apicomplexa</taxon>
        <taxon>Conoidasida</taxon>
        <taxon>Coccidia</taxon>
        <taxon>Eucoccidiorida</taxon>
        <taxon>Eimeriorina</taxon>
        <taxon>Eimeriidae</taxon>
        <taxon>Eimeria</taxon>
    </lineage>
</organism>
<dbReference type="GO" id="GO:0010468">
    <property type="term" value="P:regulation of gene expression"/>
    <property type="evidence" value="ECO:0007669"/>
    <property type="project" value="TreeGrafter"/>
</dbReference>
<dbReference type="GO" id="GO:0003677">
    <property type="term" value="F:DNA binding"/>
    <property type="evidence" value="ECO:0007669"/>
    <property type="project" value="UniProtKB-UniRule"/>
</dbReference>
<dbReference type="VEuPathDB" id="ToxoDB:ETH2_1419400"/>
<keyword evidence="7" id="KW-1185">Reference proteome</keyword>
<dbReference type="PRINTS" id="PR00886">
    <property type="entry name" value="HIGHMOBLTY12"/>
</dbReference>
<dbReference type="OMA" id="MKNMGGK"/>
<dbReference type="AlphaFoldDB" id="U6KQM8"/>
<dbReference type="VEuPathDB" id="ToxoDB:ETH_00027140"/>
<dbReference type="EMBL" id="HG673774">
    <property type="protein sequence ID" value="CDJ37743.1"/>
    <property type="molecule type" value="Genomic_DNA"/>
</dbReference>
<dbReference type="PANTHER" id="PTHR46040">
    <property type="entry name" value="HIGH MOBILITY GROUP PROTEIN 2"/>
    <property type="match status" value="1"/>
</dbReference>
<feature type="compositionally biased region" description="Basic residues" evidence="4">
    <location>
        <begin position="1"/>
        <end position="18"/>
    </location>
</feature>